<dbReference type="EMBL" id="CAFBOV010000153">
    <property type="protein sequence ID" value="CAB5001106.1"/>
    <property type="molecule type" value="Genomic_DNA"/>
</dbReference>
<dbReference type="InterPro" id="IPR018076">
    <property type="entry name" value="T2SS_GspF_dom"/>
</dbReference>
<accession>A0A6J6AWK6</accession>
<evidence type="ECO:0000256" key="3">
    <source>
        <dbReference type="ARBA" id="ARBA00022692"/>
    </source>
</evidence>
<evidence type="ECO:0000256" key="1">
    <source>
        <dbReference type="ARBA" id="ARBA00004651"/>
    </source>
</evidence>
<organism evidence="8">
    <name type="scientific">freshwater metagenome</name>
    <dbReference type="NCBI Taxonomy" id="449393"/>
    <lineage>
        <taxon>unclassified sequences</taxon>
        <taxon>metagenomes</taxon>
        <taxon>ecological metagenomes</taxon>
    </lineage>
</organism>
<dbReference type="EMBL" id="CAFAAP010000068">
    <property type="protein sequence ID" value="CAB4801239.1"/>
    <property type="molecule type" value="Genomic_DNA"/>
</dbReference>
<evidence type="ECO:0000256" key="4">
    <source>
        <dbReference type="ARBA" id="ARBA00022989"/>
    </source>
</evidence>
<comment type="subcellular location">
    <subcellularLocation>
        <location evidence="1">Cell membrane</location>
        <topology evidence="1">Multi-pass membrane protein</topology>
    </subcellularLocation>
</comment>
<proteinExistence type="predicted"/>
<name>A0A6J6AWK6_9ZZZZ</name>
<evidence type="ECO:0000256" key="2">
    <source>
        <dbReference type="ARBA" id="ARBA00022475"/>
    </source>
</evidence>
<sequence>MIAITVCGVICGLGLFFVIRPGVLSSKAKRLHEQFEQGMVWLVRRSQERHRADLAVVGHQASEMVVKKLASLFVGVFAGFGLNMFFYLTGVSISKLIGVVILVSAGVMGFFLPDSRVRVQATRRRQDFLHAFSSYLDLTNVLLAGGAGTETALIAAADAGDGWSFAEIRDALTRARSARRSPWVELGNLGQAYNIPELAEVAGSVQLAGEHGARIRLSLSARADSLRNRQMGEIEAQAQAATERMGIPMVLLFIAFIALIGYPAVHLVLGSF</sequence>
<feature type="domain" description="Type II secretion system protein GspF" evidence="7">
    <location>
        <begin position="136"/>
        <end position="263"/>
    </location>
</feature>
<keyword evidence="4 6" id="KW-1133">Transmembrane helix</keyword>
<dbReference type="PANTHER" id="PTHR35007:SF1">
    <property type="entry name" value="PILUS ASSEMBLY PROTEIN"/>
    <property type="match status" value="1"/>
</dbReference>
<reference evidence="8" key="1">
    <citation type="submission" date="2020-05" db="EMBL/GenBank/DDBJ databases">
        <authorList>
            <person name="Chiriac C."/>
            <person name="Salcher M."/>
            <person name="Ghai R."/>
            <person name="Kavagutti S V."/>
        </authorList>
    </citation>
    <scope>NUCLEOTIDE SEQUENCE</scope>
</reference>
<keyword evidence="3 6" id="KW-0812">Transmembrane</keyword>
<protein>
    <submittedName>
        <fullName evidence="8">Unannotated protein</fullName>
    </submittedName>
</protein>
<evidence type="ECO:0000259" key="7">
    <source>
        <dbReference type="Pfam" id="PF00482"/>
    </source>
</evidence>
<evidence type="ECO:0000313" key="8">
    <source>
        <dbReference type="EMBL" id="CAB4530885.1"/>
    </source>
</evidence>
<feature type="transmembrane region" description="Helical" evidence="6">
    <location>
        <begin position="93"/>
        <end position="113"/>
    </location>
</feature>
<dbReference type="PANTHER" id="PTHR35007">
    <property type="entry name" value="INTEGRAL MEMBRANE PROTEIN-RELATED"/>
    <property type="match status" value="1"/>
</dbReference>
<dbReference type="EMBL" id="CAEZZK010000035">
    <property type="protein sequence ID" value="CAB4753983.1"/>
    <property type="molecule type" value="Genomic_DNA"/>
</dbReference>
<evidence type="ECO:0000313" key="10">
    <source>
        <dbReference type="EMBL" id="CAB4801239.1"/>
    </source>
</evidence>
<dbReference type="EMBL" id="CAEZSE010000022">
    <property type="protein sequence ID" value="CAB4530885.1"/>
    <property type="molecule type" value="Genomic_DNA"/>
</dbReference>
<dbReference type="AlphaFoldDB" id="A0A6J6AWK6"/>
<feature type="transmembrane region" description="Helical" evidence="6">
    <location>
        <begin position="249"/>
        <end position="269"/>
    </location>
</feature>
<dbReference type="Pfam" id="PF00482">
    <property type="entry name" value="T2SSF"/>
    <property type="match status" value="1"/>
</dbReference>
<evidence type="ECO:0000256" key="6">
    <source>
        <dbReference type="SAM" id="Phobius"/>
    </source>
</evidence>
<evidence type="ECO:0000313" key="9">
    <source>
        <dbReference type="EMBL" id="CAB4753983.1"/>
    </source>
</evidence>
<keyword evidence="2" id="KW-1003">Cell membrane</keyword>
<feature type="transmembrane region" description="Helical" evidence="6">
    <location>
        <begin position="69"/>
        <end position="87"/>
    </location>
</feature>
<keyword evidence="5 6" id="KW-0472">Membrane</keyword>
<evidence type="ECO:0000313" key="11">
    <source>
        <dbReference type="EMBL" id="CAB5001106.1"/>
    </source>
</evidence>
<gene>
    <name evidence="8" type="ORF">UFOPK1353_00239</name>
    <name evidence="9" type="ORF">UFOPK2855_00298</name>
    <name evidence="10" type="ORF">UFOPK3026_00567</name>
    <name evidence="11" type="ORF">UFOPK4020_00826</name>
</gene>
<evidence type="ECO:0000256" key="5">
    <source>
        <dbReference type="ARBA" id="ARBA00023136"/>
    </source>
</evidence>
<dbReference type="GO" id="GO:0005886">
    <property type="term" value="C:plasma membrane"/>
    <property type="evidence" value="ECO:0007669"/>
    <property type="project" value="UniProtKB-SubCell"/>
</dbReference>